<evidence type="ECO:0000313" key="1">
    <source>
        <dbReference type="EMBL" id="CAI4014088.1"/>
    </source>
</evidence>
<accession>A0A9P1DSN0</accession>
<dbReference type="EMBL" id="CAMXCT030006179">
    <property type="protein sequence ID" value="CAL4801400.1"/>
    <property type="molecule type" value="Genomic_DNA"/>
</dbReference>
<name>A0A9P1DSN0_9DINO</name>
<organism evidence="1">
    <name type="scientific">Cladocopium goreaui</name>
    <dbReference type="NCBI Taxonomy" id="2562237"/>
    <lineage>
        <taxon>Eukaryota</taxon>
        <taxon>Sar</taxon>
        <taxon>Alveolata</taxon>
        <taxon>Dinophyceae</taxon>
        <taxon>Suessiales</taxon>
        <taxon>Symbiodiniaceae</taxon>
        <taxon>Cladocopium</taxon>
    </lineage>
</organism>
<proteinExistence type="predicted"/>
<sequence length="127" mass="14067">MLAGWSAYNLREGGSHGLGIFAYPHYPVCAASVFPITRPDGVESASGLAMHWLPARLCVSHQNNSWLGEPHSVTRCLDRVPTVIVGNVTFNVLYNTMFSLFYSQACQMDLCWSGCWFLPRRSALAGR</sequence>
<dbReference type="OrthoDB" id="416420at2759"/>
<reference evidence="1" key="1">
    <citation type="submission" date="2022-10" db="EMBL/GenBank/DDBJ databases">
        <authorList>
            <person name="Chen Y."/>
            <person name="Dougan E. K."/>
            <person name="Chan C."/>
            <person name="Rhodes N."/>
            <person name="Thang M."/>
        </authorList>
    </citation>
    <scope>NUCLEOTIDE SEQUENCE</scope>
</reference>
<comment type="caution">
    <text evidence="1">The sequence shown here is derived from an EMBL/GenBank/DDBJ whole genome shotgun (WGS) entry which is preliminary data.</text>
</comment>
<evidence type="ECO:0000313" key="3">
    <source>
        <dbReference type="Proteomes" id="UP001152797"/>
    </source>
</evidence>
<keyword evidence="3" id="KW-1185">Reference proteome</keyword>
<reference evidence="2 3" key="2">
    <citation type="submission" date="2024-05" db="EMBL/GenBank/DDBJ databases">
        <authorList>
            <person name="Chen Y."/>
            <person name="Shah S."/>
            <person name="Dougan E. K."/>
            <person name="Thang M."/>
            <person name="Chan C."/>
        </authorList>
    </citation>
    <scope>NUCLEOTIDE SEQUENCE [LARGE SCALE GENOMIC DNA]</scope>
</reference>
<protein>
    <submittedName>
        <fullName evidence="2">Protein NRT1/ PTR FAMILY 8.2</fullName>
    </submittedName>
</protein>
<gene>
    <name evidence="1" type="ORF">C1SCF055_LOCUS39014</name>
</gene>
<dbReference type="AlphaFoldDB" id="A0A9P1DSN0"/>
<dbReference type="EMBL" id="CAMXCT020006179">
    <property type="protein sequence ID" value="CAL1167463.1"/>
    <property type="molecule type" value="Genomic_DNA"/>
</dbReference>
<evidence type="ECO:0000313" key="2">
    <source>
        <dbReference type="EMBL" id="CAL4801400.1"/>
    </source>
</evidence>
<dbReference type="Proteomes" id="UP001152797">
    <property type="component" value="Unassembled WGS sequence"/>
</dbReference>
<dbReference type="EMBL" id="CAMXCT010006179">
    <property type="protein sequence ID" value="CAI4014088.1"/>
    <property type="molecule type" value="Genomic_DNA"/>
</dbReference>